<feature type="compositionally biased region" description="Polar residues" evidence="1">
    <location>
        <begin position="136"/>
        <end position="146"/>
    </location>
</feature>
<organism evidence="2 3">
    <name type="scientific">Pisum sativum</name>
    <name type="common">Garden pea</name>
    <name type="synonym">Lathyrus oleraceus</name>
    <dbReference type="NCBI Taxonomy" id="3888"/>
    <lineage>
        <taxon>Eukaryota</taxon>
        <taxon>Viridiplantae</taxon>
        <taxon>Streptophyta</taxon>
        <taxon>Embryophyta</taxon>
        <taxon>Tracheophyta</taxon>
        <taxon>Spermatophyta</taxon>
        <taxon>Magnoliopsida</taxon>
        <taxon>eudicotyledons</taxon>
        <taxon>Gunneridae</taxon>
        <taxon>Pentapetalae</taxon>
        <taxon>rosids</taxon>
        <taxon>fabids</taxon>
        <taxon>Fabales</taxon>
        <taxon>Fabaceae</taxon>
        <taxon>Papilionoideae</taxon>
        <taxon>50 kb inversion clade</taxon>
        <taxon>NPAAA clade</taxon>
        <taxon>Hologalegina</taxon>
        <taxon>IRL clade</taxon>
        <taxon>Fabeae</taxon>
        <taxon>Lathyrus</taxon>
    </lineage>
</organism>
<evidence type="ECO:0000313" key="3">
    <source>
        <dbReference type="Proteomes" id="UP001058974"/>
    </source>
</evidence>
<gene>
    <name evidence="2" type="ORF">KIW84_040439</name>
</gene>
<comment type="caution">
    <text evidence="2">The sequence shown here is derived from an EMBL/GenBank/DDBJ whole genome shotgun (WGS) entry which is preliminary data.</text>
</comment>
<dbReference type="EMBL" id="JAMSHJ010000004">
    <property type="protein sequence ID" value="KAI5414988.1"/>
    <property type="molecule type" value="Genomic_DNA"/>
</dbReference>
<evidence type="ECO:0000313" key="2">
    <source>
        <dbReference type="EMBL" id="KAI5414988.1"/>
    </source>
</evidence>
<evidence type="ECO:0000256" key="1">
    <source>
        <dbReference type="SAM" id="MobiDB-lite"/>
    </source>
</evidence>
<accession>A0A9D4X595</accession>
<dbReference type="Gramene" id="Psat04G0043900-T1">
    <property type="protein sequence ID" value="KAI5414988.1"/>
    <property type="gene ID" value="KIW84_040439"/>
</dbReference>
<sequence>MVELQFNCKIKGIQSDGGGEFKPLTKFLAPLGYSSVHKGNKCLSADGHIYISKDVQFHEVRFPYPELFPSSSTPVTSTTSASWFPSASPPIPTFNIPPLQHVSPTASSQPSSSIAESHIAENPPSSIPTQPISPIVSNAGSPSSPMHHSAFSDLAEANTISPSSNSPDTASSLNYVPIPPIHPLNIHPMLTRAKNGIIQPRVNPTLLLTHMEPTSIK</sequence>
<feature type="region of interest" description="Disordered" evidence="1">
    <location>
        <begin position="95"/>
        <end position="149"/>
    </location>
</feature>
<feature type="compositionally biased region" description="Low complexity" evidence="1">
    <location>
        <begin position="103"/>
        <end position="135"/>
    </location>
</feature>
<name>A0A9D4X595_PEA</name>
<dbReference type="Proteomes" id="UP001058974">
    <property type="component" value="Chromosome 4"/>
</dbReference>
<reference evidence="2 3" key="1">
    <citation type="journal article" date="2022" name="Nat. Genet.">
        <title>Improved pea reference genome and pan-genome highlight genomic features and evolutionary characteristics.</title>
        <authorList>
            <person name="Yang T."/>
            <person name="Liu R."/>
            <person name="Luo Y."/>
            <person name="Hu S."/>
            <person name="Wang D."/>
            <person name="Wang C."/>
            <person name="Pandey M.K."/>
            <person name="Ge S."/>
            <person name="Xu Q."/>
            <person name="Li N."/>
            <person name="Li G."/>
            <person name="Huang Y."/>
            <person name="Saxena R.K."/>
            <person name="Ji Y."/>
            <person name="Li M."/>
            <person name="Yan X."/>
            <person name="He Y."/>
            <person name="Liu Y."/>
            <person name="Wang X."/>
            <person name="Xiang C."/>
            <person name="Varshney R.K."/>
            <person name="Ding H."/>
            <person name="Gao S."/>
            <person name="Zong X."/>
        </authorList>
    </citation>
    <scope>NUCLEOTIDE SEQUENCE [LARGE SCALE GENOMIC DNA]</scope>
    <source>
        <strain evidence="2 3">cv. Zhongwan 6</strain>
    </source>
</reference>
<protein>
    <submittedName>
        <fullName evidence="2">Uncharacterized protein</fullName>
    </submittedName>
</protein>
<keyword evidence="3" id="KW-1185">Reference proteome</keyword>
<dbReference type="AlphaFoldDB" id="A0A9D4X595"/>
<proteinExistence type="predicted"/>